<sequence>MYLIAIAWLYVALLAAVSDDSVVGGVLTFIFFGLAPLALFLWLFGTPARRRHKAARSATDDSLNDRADSGRDQ</sequence>
<keyword evidence="2" id="KW-0812">Transmembrane</keyword>
<feature type="compositionally biased region" description="Basic and acidic residues" evidence="1">
    <location>
        <begin position="63"/>
        <end position="73"/>
    </location>
</feature>
<gene>
    <name evidence="3" type="ordered locus">azo1020</name>
</gene>
<dbReference type="eggNOG" id="ENOG5032YR7">
    <property type="taxonomic scope" value="Bacteria"/>
</dbReference>
<dbReference type="Proteomes" id="UP000002588">
    <property type="component" value="Chromosome"/>
</dbReference>
<evidence type="ECO:0000256" key="2">
    <source>
        <dbReference type="SAM" id="Phobius"/>
    </source>
</evidence>
<feature type="transmembrane region" description="Helical" evidence="2">
    <location>
        <begin position="28"/>
        <end position="46"/>
    </location>
</feature>
<name>A1K482_AZOSB</name>
<accession>A1K482</accession>
<organism evidence="3 4">
    <name type="scientific">Azoarcus sp. (strain BH72)</name>
    <dbReference type="NCBI Taxonomy" id="418699"/>
    <lineage>
        <taxon>Bacteria</taxon>
        <taxon>Pseudomonadati</taxon>
        <taxon>Pseudomonadota</taxon>
        <taxon>Betaproteobacteria</taxon>
        <taxon>Rhodocyclales</taxon>
        <taxon>Zoogloeaceae</taxon>
        <taxon>Azoarcus</taxon>
    </lineage>
</organism>
<evidence type="ECO:0000313" key="3">
    <source>
        <dbReference type="EMBL" id="CAL93637.1"/>
    </source>
</evidence>
<keyword evidence="2" id="KW-1133">Transmembrane helix</keyword>
<protein>
    <submittedName>
        <fullName evidence="3">Conserved hypothetical membrane protein</fullName>
    </submittedName>
</protein>
<dbReference type="KEGG" id="azo:azo1020"/>
<reference evidence="3 4" key="1">
    <citation type="journal article" date="2006" name="Nat. Biotechnol.">
        <title>Complete genome of the mutualistic, N2-fixing grass endophyte Azoarcus sp. strain BH72.</title>
        <authorList>
            <person name="Krause A."/>
            <person name="Ramakumar A."/>
            <person name="Bartels D."/>
            <person name="Battistoni F."/>
            <person name="Bekel T."/>
            <person name="Boch J."/>
            <person name="Boehm M."/>
            <person name="Friedrich F."/>
            <person name="Hurek T."/>
            <person name="Krause L."/>
            <person name="Linke B."/>
            <person name="McHardy A.C."/>
            <person name="Sarkar A."/>
            <person name="Schneiker S."/>
            <person name="Syed A.A."/>
            <person name="Thauer R."/>
            <person name="Vorhoelter F.-J."/>
            <person name="Weidner S."/>
            <person name="Puehler A."/>
            <person name="Reinhold-Hurek B."/>
            <person name="Kaiser O."/>
            <person name="Goesmann A."/>
        </authorList>
    </citation>
    <scope>NUCLEOTIDE SEQUENCE [LARGE SCALE GENOMIC DNA]</scope>
    <source>
        <strain evidence="3 4">BH72</strain>
    </source>
</reference>
<evidence type="ECO:0000256" key="1">
    <source>
        <dbReference type="SAM" id="MobiDB-lite"/>
    </source>
</evidence>
<dbReference type="EMBL" id="AM406670">
    <property type="protein sequence ID" value="CAL93637.1"/>
    <property type="molecule type" value="Genomic_DNA"/>
</dbReference>
<keyword evidence="4" id="KW-1185">Reference proteome</keyword>
<feature type="region of interest" description="Disordered" evidence="1">
    <location>
        <begin position="54"/>
        <end position="73"/>
    </location>
</feature>
<dbReference type="RefSeq" id="WP_011764754.1">
    <property type="nucleotide sequence ID" value="NC_008702.1"/>
</dbReference>
<dbReference type="AlphaFoldDB" id="A1K482"/>
<proteinExistence type="predicted"/>
<evidence type="ECO:0000313" key="4">
    <source>
        <dbReference type="Proteomes" id="UP000002588"/>
    </source>
</evidence>
<keyword evidence="2" id="KW-0472">Membrane</keyword>
<dbReference type="HOGENOM" id="CLU_155097_1_1_4"/>